<evidence type="ECO:0000313" key="2">
    <source>
        <dbReference type="Proteomes" id="UP000215914"/>
    </source>
</evidence>
<organism evidence="1 2">
    <name type="scientific">Helianthus annuus</name>
    <name type="common">Common sunflower</name>
    <dbReference type="NCBI Taxonomy" id="4232"/>
    <lineage>
        <taxon>Eukaryota</taxon>
        <taxon>Viridiplantae</taxon>
        <taxon>Streptophyta</taxon>
        <taxon>Embryophyta</taxon>
        <taxon>Tracheophyta</taxon>
        <taxon>Spermatophyta</taxon>
        <taxon>Magnoliopsida</taxon>
        <taxon>eudicotyledons</taxon>
        <taxon>Gunneridae</taxon>
        <taxon>Pentapetalae</taxon>
        <taxon>asterids</taxon>
        <taxon>campanulids</taxon>
        <taxon>Asterales</taxon>
        <taxon>Asteraceae</taxon>
        <taxon>Asteroideae</taxon>
        <taxon>Heliantheae alliance</taxon>
        <taxon>Heliantheae</taxon>
        <taxon>Helianthus</taxon>
    </lineage>
</organism>
<dbReference type="PANTHER" id="PTHR31099">
    <property type="entry name" value="OS06G0165300 PROTEIN"/>
    <property type="match status" value="1"/>
</dbReference>
<dbReference type="Proteomes" id="UP000215914">
    <property type="component" value="Chromosome 3"/>
</dbReference>
<proteinExistence type="predicted"/>
<dbReference type="EMBL" id="CM007892">
    <property type="protein sequence ID" value="OTG30669.1"/>
    <property type="molecule type" value="Genomic_DNA"/>
</dbReference>
<protein>
    <submittedName>
        <fullName evidence="1">Uncharacterized protein</fullName>
    </submittedName>
</protein>
<evidence type="ECO:0000313" key="1">
    <source>
        <dbReference type="EMBL" id="OTG30669.1"/>
    </source>
</evidence>
<accession>A0A251V5U7</accession>
<dbReference type="PANTHER" id="PTHR31099:SF41">
    <property type="entry name" value="TRANSPOSASE (PUTATIVE), GYPSY TYPE-RELATED"/>
    <property type="match status" value="1"/>
</dbReference>
<reference evidence="2" key="1">
    <citation type="journal article" date="2017" name="Nature">
        <title>The sunflower genome provides insights into oil metabolism, flowering and Asterid evolution.</title>
        <authorList>
            <person name="Badouin H."/>
            <person name="Gouzy J."/>
            <person name="Grassa C.J."/>
            <person name="Murat F."/>
            <person name="Staton S.E."/>
            <person name="Cottret L."/>
            <person name="Lelandais-Briere C."/>
            <person name="Owens G.L."/>
            <person name="Carrere S."/>
            <person name="Mayjonade B."/>
            <person name="Legrand L."/>
            <person name="Gill N."/>
            <person name="Kane N.C."/>
            <person name="Bowers J.E."/>
            <person name="Hubner S."/>
            <person name="Bellec A."/>
            <person name="Berard A."/>
            <person name="Berges H."/>
            <person name="Blanchet N."/>
            <person name="Boniface M.C."/>
            <person name="Brunel D."/>
            <person name="Catrice O."/>
            <person name="Chaidir N."/>
            <person name="Claudel C."/>
            <person name="Donnadieu C."/>
            <person name="Faraut T."/>
            <person name="Fievet G."/>
            <person name="Helmstetter N."/>
            <person name="King M."/>
            <person name="Knapp S.J."/>
            <person name="Lai Z."/>
            <person name="Le Paslier M.C."/>
            <person name="Lippi Y."/>
            <person name="Lorenzon L."/>
            <person name="Mandel J.R."/>
            <person name="Marage G."/>
            <person name="Marchand G."/>
            <person name="Marquand E."/>
            <person name="Bret-Mestries E."/>
            <person name="Morien E."/>
            <person name="Nambeesan S."/>
            <person name="Nguyen T."/>
            <person name="Pegot-Espagnet P."/>
            <person name="Pouilly N."/>
            <person name="Raftis F."/>
            <person name="Sallet E."/>
            <person name="Schiex T."/>
            <person name="Thomas J."/>
            <person name="Vandecasteele C."/>
            <person name="Vares D."/>
            <person name="Vear F."/>
            <person name="Vautrin S."/>
            <person name="Crespi M."/>
            <person name="Mangin B."/>
            <person name="Burke J.M."/>
            <person name="Salse J."/>
            <person name="Munos S."/>
            <person name="Vincourt P."/>
            <person name="Rieseberg L.H."/>
            <person name="Langlade N.B."/>
        </authorList>
    </citation>
    <scope>NUCLEOTIDE SEQUENCE [LARGE SCALE GENOMIC DNA]</scope>
    <source>
        <strain evidence="2">cv. SF193</strain>
    </source>
</reference>
<dbReference type="AlphaFoldDB" id="A0A251V5U7"/>
<dbReference type="InParanoid" id="A0A251V5U7"/>
<name>A0A251V5U7_HELAN</name>
<sequence length="148" mass="16801">MVTTLGSWKDRFFWFSESIVPFKMIWRHLDAVLNELEPSEDELDSWFLKSIRTCPSRLRPFPEPLLVLMGISTLWDKLDRDPVLMRDGQVMSTLDFLKSDDTSDVVFADAASAEGEDAVVRGAEHRFKGSGYVSVLNVKGFMKAPALK</sequence>
<keyword evidence="2" id="KW-1185">Reference proteome</keyword>
<gene>
    <name evidence="1" type="ORF">HannXRQ_Chr03g0067051</name>
</gene>